<feature type="compositionally biased region" description="Basic and acidic residues" evidence="1">
    <location>
        <begin position="398"/>
        <end position="417"/>
    </location>
</feature>
<feature type="compositionally biased region" description="Basic residues" evidence="1">
    <location>
        <begin position="223"/>
        <end position="237"/>
    </location>
</feature>
<accession>A0ABR1Q1Z3</accession>
<evidence type="ECO:0000259" key="2">
    <source>
        <dbReference type="PROSITE" id="PS50879"/>
    </source>
</evidence>
<dbReference type="InterPro" id="IPR002156">
    <property type="entry name" value="RNaseH_domain"/>
</dbReference>
<feature type="region of interest" description="Disordered" evidence="1">
    <location>
        <begin position="398"/>
        <end position="472"/>
    </location>
</feature>
<evidence type="ECO:0000313" key="3">
    <source>
        <dbReference type="EMBL" id="KAK7946000.1"/>
    </source>
</evidence>
<comment type="caution">
    <text evidence="3">The sequence shown here is derived from an EMBL/GenBank/DDBJ whole genome shotgun (WGS) entry which is preliminary data.</text>
</comment>
<proteinExistence type="predicted"/>
<name>A0ABR1Q1Z3_9PEZI</name>
<feature type="domain" description="RNase H type-1" evidence="2">
    <location>
        <begin position="1"/>
        <end position="85"/>
    </location>
</feature>
<dbReference type="GeneID" id="92079605"/>
<feature type="region of interest" description="Disordered" evidence="1">
    <location>
        <begin position="209"/>
        <end position="242"/>
    </location>
</feature>
<sequence length="472" mass="51446">MSLGYTLRLRNKRFTRIDVFTDNQAAIASSAWPQRQSGQWLLRQISVQLTTLQQQGINVNIHWIPAHTGVPGNEKADELAKAAAEAPAKAAAATKNRALYTAASFAPRSPSPLAPAAPAEAAPAATLDLPRAATLDLPSAATLDLPSAVTLDQPSTTTLEPTLDLPSTATLDRPSTTTLEPTLEPTLDLTQETAEAAAALAALAATGATVARPVPQRPSRAQHTPRARTQHTPRGPRRPITNQAPFTTVAAQRMLAKKTTKQRWADEWEGAPHGRALHHQLPRPEKATLSRYLGLKRAVAATVFQMRTGKIGLKDYLWSIRRPGTDSPLCDCGDRQTVRHVLLHCRKYNQLREEVWASAGSGWKGPRPPTSTKEIWESRRAKTAAIFMLRTGLLGRFTREAVEDEPPPRKPPKEPPPKARKGPWTPALSRPPAVNSRPFRLDQPPSLYSHTHTAGKLPGRRANAALQSPVTR</sequence>
<feature type="region of interest" description="Disordered" evidence="1">
    <location>
        <begin position="152"/>
        <end position="180"/>
    </location>
</feature>
<dbReference type="EMBL" id="JAQQWE010000007">
    <property type="protein sequence ID" value="KAK7946000.1"/>
    <property type="molecule type" value="Genomic_DNA"/>
</dbReference>
<dbReference type="InterPro" id="IPR036397">
    <property type="entry name" value="RNaseH_sf"/>
</dbReference>
<keyword evidence="4" id="KW-1185">Reference proteome</keyword>
<feature type="compositionally biased region" description="Polar residues" evidence="1">
    <location>
        <begin position="152"/>
        <end position="170"/>
    </location>
</feature>
<evidence type="ECO:0000313" key="4">
    <source>
        <dbReference type="Proteomes" id="UP001391051"/>
    </source>
</evidence>
<dbReference type="RefSeq" id="XP_066696034.1">
    <property type="nucleotide sequence ID" value="XM_066846543.1"/>
</dbReference>
<dbReference type="Pfam" id="PF00075">
    <property type="entry name" value="RNase_H"/>
    <property type="match status" value="1"/>
</dbReference>
<dbReference type="Gene3D" id="3.30.420.10">
    <property type="entry name" value="Ribonuclease H-like superfamily/Ribonuclease H"/>
    <property type="match status" value="1"/>
</dbReference>
<evidence type="ECO:0000256" key="1">
    <source>
        <dbReference type="SAM" id="MobiDB-lite"/>
    </source>
</evidence>
<dbReference type="CDD" id="cd09276">
    <property type="entry name" value="Rnase_HI_RT_non_LTR"/>
    <property type="match status" value="1"/>
</dbReference>
<dbReference type="SUPFAM" id="SSF53098">
    <property type="entry name" value="Ribonuclease H-like"/>
    <property type="match status" value="1"/>
</dbReference>
<gene>
    <name evidence="3" type="ORF">PG986_010321</name>
</gene>
<protein>
    <recommendedName>
        <fullName evidence="2">RNase H type-1 domain-containing protein</fullName>
    </recommendedName>
</protein>
<reference evidence="3 4" key="1">
    <citation type="submission" date="2023-01" db="EMBL/GenBank/DDBJ databases">
        <title>Analysis of 21 Apiospora genomes using comparative genomics revels a genus with tremendous synthesis potential of carbohydrate active enzymes and secondary metabolites.</title>
        <authorList>
            <person name="Sorensen T."/>
        </authorList>
    </citation>
    <scope>NUCLEOTIDE SEQUENCE [LARGE SCALE GENOMIC DNA]</scope>
    <source>
        <strain evidence="3 4">CBS 24483</strain>
    </source>
</reference>
<dbReference type="Proteomes" id="UP001391051">
    <property type="component" value="Unassembled WGS sequence"/>
</dbReference>
<dbReference type="InterPro" id="IPR012337">
    <property type="entry name" value="RNaseH-like_sf"/>
</dbReference>
<organism evidence="3 4">
    <name type="scientific">Apiospora aurea</name>
    <dbReference type="NCBI Taxonomy" id="335848"/>
    <lineage>
        <taxon>Eukaryota</taxon>
        <taxon>Fungi</taxon>
        <taxon>Dikarya</taxon>
        <taxon>Ascomycota</taxon>
        <taxon>Pezizomycotina</taxon>
        <taxon>Sordariomycetes</taxon>
        <taxon>Xylariomycetidae</taxon>
        <taxon>Amphisphaeriales</taxon>
        <taxon>Apiosporaceae</taxon>
        <taxon>Apiospora</taxon>
    </lineage>
</organism>
<dbReference type="PROSITE" id="PS50879">
    <property type="entry name" value="RNASE_H_1"/>
    <property type="match status" value="1"/>
</dbReference>